<dbReference type="AlphaFoldDB" id="X0XCK3"/>
<dbReference type="Gene3D" id="3.40.640.10">
    <property type="entry name" value="Type I PLP-dependent aspartate aminotransferase-like (Major domain)"/>
    <property type="match status" value="1"/>
</dbReference>
<accession>X0XCK3</accession>
<name>X0XCK3_9ZZZZ</name>
<proteinExistence type="inferred from homology"/>
<protein>
    <recommendedName>
        <fullName evidence="3">Aminotransferase class V domain-containing protein</fullName>
    </recommendedName>
</protein>
<comment type="caution">
    <text evidence="4">The sequence shown here is derived from an EMBL/GenBank/DDBJ whole genome shotgun (WGS) entry which is preliminary data.</text>
</comment>
<dbReference type="Pfam" id="PF00266">
    <property type="entry name" value="Aminotran_5"/>
    <property type="match status" value="1"/>
</dbReference>
<gene>
    <name evidence="4" type="ORF">S01H1_69613</name>
</gene>
<dbReference type="InterPro" id="IPR015422">
    <property type="entry name" value="PyrdxlP-dep_Trfase_small"/>
</dbReference>
<reference evidence="4" key="1">
    <citation type="journal article" date="2014" name="Front. Microbiol.">
        <title>High frequency of phylogenetically diverse reductive dehalogenase-homologous genes in deep subseafloor sedimentary metagenomes.</title>
        <authorList>
            <person name="Kawai M."/>
            <person name="Futagami T."/>
            <person name="Toyoda A."/>
            <person name="Takaki Y."/>
            <person name="Nishi S."/>
            <person name="Hori S."/>
            <person name="Arai W."/>
            <person name="Tsubouchi T."/>
            <person name="Morono Y."/>
            <person name="Uchiyama I."/>
            <person name="Ito T."/>
            <person name="Fujiyama A."/>
            <person name="Inagaki F."/>
            <person name="Takami H."/>
        </authorList>
    </citation>
    <scope>NUCLEOTIDE SEQUENCE</scope>
    <source>
        <strain evidence="4">Expedition CK06-06</strain>
    </source>
</reference>
<dbReference type="PANTHER" id="PTHR11601:SF34">
    <property type="entry name" value="CYSTEINE DESULFURASE"/>
    <property type="match status" value="1"/>
</dbReference>
<dbReference type="InterPro" id="IPR015424">
    <property type="entry name" value="PyrdxlP-dep_Trfase"/>
</dbReference>
<evidence type="ECO:0000259" key="3">
    <source>
        <dbReference type="Pfam" id="PF00266"/>
    </source>
</evidence>
<dbReference type="InterPro" id="IPR015421">
    <property type="entry name" value="PyrdxlP-dep_Trfase_major"/>
</dbReference>
<evidence type="ECO:0000256" key="2">
    <source>
        <dbReference type="ARBA" id="ARBA00006490"/>
    </source>
</evidence>
<comment type="cofactor">
    <cofactor evidence="1">
        <name>pyridoxal 5'-phosphate</name>
        <dbReference type="ChEBI" id="CHEBI:597326"/>
    </cofactor>
</comment>
<organism evidence="4">
    <name type="scientific">marine sediment metagenome</name>
    <dbReference type="NCBI Taxonomy" id="412755"/>
    <lineage>
        <taxon>unclassified sequences</taxon>
        <taxon>metagenomes</taxon>
        <taxon>ecological metagenomes</taxon>
    </lineage>
</organism>
<sequence length="137" mass="14900">MKTIYLDNNATSKVAEEVVEQMLPYLTELYGNPSSMHTFGGQVGRKIAQAREQIAALLGCEPGEIIFTSGGTESDNAAIKGVLAAAPNKRRVITTRVEHPAVLSCCRELENHGYTIIELAVDGRGRLDLAELEEQID</sequence>
<feature type="non-terminal residue" evidence="4">
    <location>
        <position position="137"/>
    </location>
</feature>
<dbReference type="InterPro" id="IPR000192">
    <property type="entry name" value="Aminotrans_V_dom"/>
</dbReference>
<evidence type="ECO:0000256" key="1">
    <source>
        <dbReference type="ARBA" id="ARBA00001933"/>
    </source>
</evidence>
<comment type="similarity">
    <text evidence="2">Belongs to the class-V pyridoxal-phosphate-dependent aminotransferase family. NifS/IscS subfamily.</text>
</comment>
<feature type="domain" description="Aminotransferase class V" evidence="3">
    <location>
        <begin position="4"/>
        <end position="137"/>
    </location>
</feature>
<dbReference type="PANTHER" id="PTHR11601">
    <property type="entry name" value="CYSTEINE DESULFURYLASE FAMILY MEMBER"/>
    <property type="match status" value="1"/>
</dbReference>
<dbReference type="EMBL" id="BARS01046231">
    <property type="protein sequence ID" value="GAG40825.1"/>
    <property type="molecule type" value="Genomic_DNA"/>
</dbReference>
<dbReference type="Gene3D" id="3.90.1150.10">
    <property type="entry name" value="Aspartate Aminotransferase, domain 1"/>
    <property type="match status" value="1"/>
</dbReference>
<dbReference type="SUPFAM" id="SSF53383">
    <property type="entry name" value="PLP-dependent transferases"/>
    <property type="match status" value="1"/>
</dbReference>
<evidence type="ECO:0000313" key="4">
    <source>
        <dbReference type="EMBL" id="GAG40825.1"/>
    </source>
</evidence>